<dbReference type="Proteomes" id="UP000658258">
    <property type="component" value="Unassembled WGS sequence"/>
</dbReference>
<dbReference type="SUPFAM" id="SSF49464">
    <property type="entry name" value="Carboxypeptidase regulatory domain-like"/>
    <property type="match status" value="1"/>
</dbReference>
<protein>
    <recommendedName>
        <fullName evidence="3">Carboxypeptidase-like regulatory domain-containing protein</fullName>
    </recommendedName>
</protein>
<name>A0ABQ3I8K9_9BACT</name>
<organism evidence="1 2">
    <name type="scientific">Roseivirga thermotolerans</name>
    <dbReference type="NCBI Taxonomy" id="1758176"/>
    <lineage>
        <taxon>Bacteria</taxon>
        <taxon>Pseudomonadati</taxon>
        <taxon>Bacteroidota</taxon>
        <taxon>Cytophagia</taxon>
        <taxon>Cytophagales</taxon>
        <taxon>Roseivirgaceae</taxon>
        <taxon>Roseivirga</taxon>
    </lineage>
</organism>
<dbReference type="Gene3D" id="2.60.40.1120">
    <property type="entry name" value="Carboxypeptidase-like, regulatory domain"/>
    <property type="match status" value="1"/>
</dbReference>
<proteinExistence type="predicted"/>
<keyword evidence="2" id="KW-1185">Reference proteome</keyword>
<dbReference type="EMBL" id="BNAG01000003">
    <property type="protein sequence ID" value="GHE68006.1"/>
    <property type="molecule type" value="Genomic_DNA"/>
</dbReference>
<dbReference type="RefSeq" id="WP_189630554.1">
    <property type="nucleotide sequence ID" value="NZ_BNAG01000003.1"/>
</dbReference>
<dbReference type="InterPro" id="IPR008969">
    <property type="entry name" value="CarboxyPept-like_regulatory"/>
</dbReference>
<gene>
    <name evidence="1" type="ORF">GCM10011340_24600</name>
</gene>
<sequence>MLKNSFVFKLAFLILFFIPFLAFSQYQIQGVVTDAETGETLPLATVFFAETTFGVTTDTEGRYTLSFSEPGSYEIVARFVGYATYVAKIRIEDERNVRLDITLKPQVLNLGSVVVVAREDKDWRRHMRLFKELFLGYSVNAAKCKILNEEAIDFYMDEEKNVLYAYAEEAIKIQNMGLGYDLEYYLEGFWVDYNSMLSSYVGFTVYREMEARNSRQKGRWDEAREVAFRGSQQHFFRAAYAGKLEEEGFKVARVTDMERGIPKNMTEVDLNELITKGQFEFSRRLPFNDYLHVTYLWEAQSHEYIQIVNPLGGSVTYFGEQVSWISLVEGEDHIEFYSNGSVYNPLSFVSKGYWGFEKVADMVPINYKAMN</sequence>
<evidence type="ECO:0000313" key="1">
    <source>
        <dbReference type="EMBL" id="GHE68006.1"/>
    </source>
</evidence>
<reference evidence="2" key="1">
    <citation type="journal article" date="2019" name="Int. J. Syst. Evol. Microbiol.">
        <title>The Global Catalogue of Microorganisms (GCM) 10K type strain sequencing project: providing services to taxonomists for standard genome sequencing and annotation.</title>
        <authorList>
            <consortium name="The Broad Institute Genomics Platform"/>
            <consortium name="The Broad Institute Genome Sequencing Center for Infectious Disease"/>
            <person name="Wu L."/>
            <person name="Ma J."/>
        </authorList>
    </citation>
    <scope>NUCLEOTIDE SEQUENCE [LARGE SCALE GENOMIC DNA]</scope>
    <source>
        <strain evidence="2">CGMCC 1.15111</strain>
    </source>
</reference>
<dbReference type="Pfam" id="PF13715">
    <property type="entry name" value="CarbopepD_reg_2"/>
    <property type="match status" value="1"/>
</dbReference>
<comment type="caution">
    <text evidence="1">The sequence shown here is derived from an EMBL/GenBank/DDBJ whole genome shotgun (WGS) entry which is preliminary data.</text>
</comment>
<accession>A0ABQ3I8K9</accession>
<evidence type="ECO:0000313" key="2">
    <source>
        <dbReference type="Proteomes" id="UP000658258"/>
    </source>
</evidence>
<evidence type="ECO:0008006" key="3">
    <source>
        <dbReference type="Google" id="ProtNLM"/>
    </source>
</evidence>